<sequence length="82" mass="9050">MLISVWRMFRSRLARGRERGPVLQILGQTSPEEQSAQEAQGETRRENLTSSRAALLSPPLHADAPVTVLSTLPKTLCSLPLK</sequence>
<feature type="compositionally biased region" description="Polar residues" evidence="1">
    <location>
        <begin position="26"/>
        <end position="40"/>
    </location>
</feature>
<evidence type="ECO:0000313" key="3">
    <source>
        <dbReference type="Proteomes" id="UP001152622"/>
    </source>
</evidence>
<proteinExistence type="predicted"/>
<protein>
    <submittedName>
        <fullName evidence="2">Uncharacterized protein</fullName>
    </submittedName>
</protein>
<keyword evidence="3" id="KW-1185">Reference proteome</keyword>
<gene>
    <name evidence="2" type="ORF">SKAU_G00028480</name>
</gene>
<dbReference type="Proteomes" id="UP001152622">
    <property type="component" value="Chromosome 1"/>
</dbReference>
<feature type="region of interest" description="Disordered" evidence="1">
    <location>
        <begin position="22"/>
        <end position="56"/>
    </location>
</feature>
<evidence type="ECO:0000313" key="2">
    <source>
        <dbReference type="EMBL" id="KAJ8382070.1"/>
    </source>
</evidence>
<dbReference type="AlphaFoldDB" id="A0A9Q1GDA5"/>
<reference evidence="2" key="1">
    <citation type="journal article" date="2023" name="Science">
        <title>Genome structures resolve the early diversification of teleost fishes.</title>
        <authorList>
            <person name="Parey E."/>
            <person name="Louis A."/>
            <person name="Montfort J."/>
            <person name="Bouchez O."/>
            <person name="Roques C."/>
            <person name="Iampietro C."/>
            <person name="Lluch J."/>
            <person name="Castinel A."/>
            <person name="Donnadieu C."/>
            <person name="Desvignes T."/>
            <person name="Floi Bucao C."/>
            <person name="Jouanno E."/>
            <person name="Wen M."/>
            <person name="Mejri S."/>
            <person name="Dirks R."/>
            <person name="Jansen H."/>
            <person name="Henkel C."/>
            <person name="Chen W.J."/>
            <person name="Zahm M."/>
            <person name="Cabau C."/>
            <person name="Klopp C."/>
            <person name="Thompson A.W."/>
            <person name="Robinson-Rechavi M."/>
            <person name="Braasch I."/>
            <person name="Lecointre G."/>
            <person name="Bobe J."/>
            <person name="Postlethwait J.H."/>
            <person name="Berthelot C."/>
            <person name="Roest Crollius H."/>
            <person name="Guiguen Y."/>
        </authorList>
    </citation>
    <scope>NUCLEOTIDE SEQUENCE</scope>
    <source>
        <strain evidence="2">WJC10195</strain>
    </source>
</reference>
<evidence type="ECO:0000256" key="1">
    <source>
        <dbReference type="SAM" id="MobiDB-lite"/>
    </source>
</evidence>
<accession>A0A9Q1GDA5</accession>
<name>A0A9Q1GDA5_SYNKA</name>
<comment type="caution">
    <text evidence="2">The sequence shown here is derived from an EMBL/GenBank/DDBJ whole genome shotgun (WGS) entry which is preliminary data.</text>
</comment>
<dbReference type="EMBL" id="JAINUF010000001">
    <property type="protein sequence ID" value="KAJ8382070.1"/>
    <property type="molecule type" value="Genomic_DNA"/>
</dbReference>
<organism evidence="2 3">
    <name type="scientific">Synaphobranchus kaupii</name>
    <name type="common">Kaup's arrowtooth eel</name>
    <dbReference type="NCBI Taxonomy" id="118154"/>
    <lineage>
        <taxon>Eukaryota</taxon>
        <taxon>Metazoa</taxon>
        <taxon>Chordata</taxon>
        <taxon>Craniata</taxon>
        <taxon>Vertebrata</taxon>
        <taxon>Euteleostomi</taxon>
        <taxon>Actinopterygii</taxon>
        <taxon>Neopterygii</taxon>
        <taxon>Teleostei</taxon>
        <taxon>Anguilliformes</taxon>
        <taxon>Synaphobranchidae</taxon>
        <taxon>Synaphobranchus</taxon>
    </lineage>
</organism>